<evidence type="ECO:0000313" key="5">
    <source>
        <dbReference type="Proteomes" id="UP001345219"/>
    </source>
</evidence>
<reference evidence="4 5" key="1">
    <citation type="journal article" date="2023" name="Hortic Res">
        <title>Pangenome of water caltrop reveals structural variations and asymmetric subgenome divergence after allopolyploidization.</title>
        <authorList>
            <person name="Zhang X."/>
            <person name="Chen Y."/>
            <person name="Wang L."/>
            <person name="Yuan Y."/>
            <person name="Fang M."/>
            <person name="Shi L."/>
            <person name="Lu R."/>
            <person name="Comes H.P."/>
            <person name="Ma Y."/>
            <person name="Chen Y."/>
            <person name="Huang G."/>
            <person name="Zhou Y."/>
            <person name="Zheng Z."/>
            <person name="Qiu Y."/>
        </authorList>
    </citation>
    <scope>NUCLEOTIDE SEQUENCE [LARGE SCALE GENOMIC DNA]</scope>
    <source>
        <tissue evidence="4">Roots</tissue>
    </source>
</reference>
<gene>
    <name evidence="4" type="ORF">SAY87_006655</name>
</gene>
<dbReference type="PANTHER" id="PTHR12963:SF4">
    <property type="entry name" value="ACTIVATING SIGNAL COINTEGRATOR 1"/>
    <property type="match status" value="1"/>
</dbReference>
<dbReference type="InterPro" id="IPR009349">
    <property type="entry name" value="TRIP4/RQT4_C2HC5_Znf"/>
</dbReference>
<dbReference type="GO" id="GO:0072344">
    <property type="term" value="P:rescue of stalled ribosome"/>
    <property type="evidence" value="ECO:0007669"/>
    <property type="project" value="InterPro"/>
</dbReference>
<dbReference type="InterPro" id="IPR056993">
    <property type="entry name" value="TRIP4_3rd_dom"/>
</dbReference>
<protein>
    <recommendedName>
        <fullName evidence="6">Zinc finger C2HC5-type domain-containing protein</fullName>
    </recommendedName>
</protein>
<accession>A0AAN7PZJ7</accession>
<feature type="region of interest" description="Disordered" evidence="1">
    <location>
        <begin position="77"/>
        <end position="109"/>
    </location>
</feature>
<dbReference type="EMBL" id="JAXIOK010000013">
    <property type="protein sequence ID" value="KAK4756528.1"/>
    <property type="molecule type" value="Genomic_DNA"/>
</dbReference>
<evidence type="ECO:0000259" key="2">
    <source>
        <dbReference type="Pfam" id="PF06221"/>
    </source>
</evidence>
<evidence type="ECO:0000259" key="3">
    <source>
        <dbReference type="Pfam" id="PF23134"/>
    </source>
</evidence>
<dbReference type="PANTHER" id="PTHR12963">
    <property type="entry name" value="THYROID RECEPTOR INTERACTING PROTEIN RELATED"/>
    <property type="match status" value="1"/>
</dbReference>
<name>A0AAN7PZJ7_9MYRT</name>
<evidence type="ECO:0008006" key="6">
    <source>
        <dbReference type="Google" id="ProtNLM"/>
    </source>
</evidence>
<evidence type="ECO:0000256" key="1">
    <source>
        <dbReference type="SAM" id="MobiDB-lite"/>
    </source>
</evidence>
<organism evidence="4 5">
    <name type="scientific">Trapa incisa</name>
    <dbReference type="NCBI Taxonomy" id="236973"/>
    <lineage>
        <taxon>Eukaryota</taxon>
        <taxon>Viridiplantae</taxon>
        <taxon>Streptophyta</taxon>
        <taxon>Embryophyta</taxon>
        <taxon>Tracheophyta</taxon>
        <taxon>Spermatophyta</taxon>
        <taxon>Magnoliopsida</taxon>
        <taxon>eudicotyledons</taxon>
        <taxon>Gunneridae</taxon>
        <taxon>Pentapetalae</taxon>
        <taxon>rosids</taxon>
        <taxon>malvids</taxon>
        <taxon>Myrtales</taxon>
        <taxon>Lythraceae</taxon>
        <taxon>Trapa</taxon>
    </lineage>
</organism>
<dbReference type="Proteomes" id="UP001345219">
    <property type="component" value="Chromosome 6"/>
</dbReference>
<dbReference type="GO" id="GO:0008270">
    <property type="term" value="F:zinc ion binding"/>
    <property type="evidence" value="ECO:0007669"/>
    <property type="project" value="InterPro"/>
</dbReference>
<feature type="domain" description="TRIP4/RQT4 C2HC5-type zinc finger" evidence="2">
    <location>
        <begin position="143"/>
        <end position="184"/>
    </location>
</feature>
<proteinExistence type="predicted"/>
<dbReference type="GO" id="GO:0180022">
    <property type="term" value="C:RQC-trigger complex"/>
    <property type="evidence" value="ECO:0007669"/>
    <property type="project" value="InterPro"/>
</dbReference>
<dbReference type="GO" id="GO:0045893">
    <property type="term" value="P:positive regulation of DNA-templated transcription"/>
    <property type="evidence" value="ECO:0007669"/>
    <property type="project" value="TreeGrafter"/>
</dbReference>
<keyword evidence="5" id="KW-1185">Reference proteome</keyword>
<dbReference type="Pfam" id="PF06221">
    <property type="entry name" value="zf-C2HC5"/>
    <property type="match status" value="1"/>
</dbReference>
<dbReference type="InterPro" id="IPR039128">
    <property type="entry name" value="TRIP4-like"/>
</dbReference>
<dbReference type="AlphaFoldDB" id="A0AAN7PZJ7"/>
<evidence type="ECO:0000313" key="4">
    <source>
        <dbReference type="EMBL" id="KAK4756528.1"/>
    </source>
</evidence>
<dbReference type="Pfam" id="PF23134">
    <property type="entry name" value="TRIP4_3rd"/>
    <property type="match status" value="1"/>
</dbReference>
<comment type="caution">
    <text evidence="4">The sequence shown here is derived from an EMBL/GenBank/DDBJ whole genome shotgun (WGS) entry which is preliminary data.</text>
</comment>
<feature type="domain" description="Activating signal cointegrator 1 third" evidence="3">
    <location>
        <begin position="228"/>
        <end position="276"/>
    </location>
</feature>
<sequence>MLDSYVLYLLYFMNRLFDDGFPALVLIVHIVQNIIGGEAGKVVIDEYLRRRGYSDTTGVPDVHSAKLKVYIKPRSTDVSTVGNKKGPKPWKDAATSSSKESRAPPVSNELKATYQSASRKKKAGNVISLSEATKGSIVFQQGKPCSCQARRHGLVSNCLSCREIVCEQEGEGPCNFCGSHVLKEGSKYAGLDETVPIVSKTEAAAEAYAKRLVEYDQNSAARTIIIDDQTDYHEIEGNNWLTKEELLRKKEEIDEAEQAKLSKVIIRFDLVGRKVVLVNEDELWEFDSGSGRLQPPDKKEVNRIKPNPTLHVQPIFIDPGPQKKASVNPKTPTKKAQAMGLCLEITGRV</sequence>
<dbReference type="GO" id="GO:0005634">
    <property type="term" value="C:nucleus"/>
    <property type="evidence" value="ECO:0007669"/>
    <property type="project" value="InterPro"/>
</dbReference>